<keyword evidence="1" id="KW-0175">Coiled coil</keyword>
<comment type="caution">
    <text evidence="3">The sequence shown here is derived from an EMBL/GenBank/DDBJ whole genome shotgun (WGS) entry which is preliminary data.</text>
</comment>
<protein>
    <submittedName>
        <fullName evidence="3">Uncharacterized protein</fullName>
    </submittedName>
</protein>
<proteinExistence type="predicted"/>
<organism evidence="3 4">
    <name type="scientific">Saitozyma podzolica</name>
    <dbReference type="NCBI Taxonomy" id="1890683"/>
    <lineage>
        <taxon>Eukaryota</taxon>
        <taxon>Fungi</taxon>
        <taxon>Dikarya</taxon>
        <taxon>Basidiomycota</taxon>
        <taxon>Agaricomycotina</taxon>
        <taxon>Tremellomycetes</taxon>
        <taxon>Tremellales</taxon>
        <taxon>Trimorphomycetaceae</taxon>
        <taxon>Saitozyma</taxon>
    </lineage>
</organism>
<dbReference type="AlphaFoldDB" id="A0A427YEV3"/>
<feature type="compositionally biased region" description="Polar residues" evidence="2">
    <location>
        <begin position="202"/>
        <end position="227"/>
    </location>
</feature>
<feature type="region of interest" description="Disordered" evidence="2">
    <location>
        <begin position="202"/>
        <end position="229"/>
    </location>
</feature>
<reference evidence="3 4" key="1">
    <citation type="submission" date="2018-11" db="EMBL/GenBank/DDBJ databases">
        <title>Genome sequence of Saitozyma podzolica DSM 27192.</title>
        <authorList>
            <person name="Aliyu H."/>
            <person name="Gorte O."/>
            <person name="Ochsenreither K."/>
        </authorList>
    </citation>
    <scope>NUCLEOTIDE SEQUENCE [LARGE SCALE GENOMIC DNA]</scope>
    <source>
        <strain evidence="3 4">DSM 27192</strain>
    </source>
</reference>
<evidence type="ECO:0000313" key="4">
    <source>
        <dbReference type="Proteomes" id="UP000279259"/>
    </source>
</evidence>
<evidence type="ECO:0000256" key="1">
    <source>
        <dbReference type="SAM" id="Coils"/>
    </source>
</evidence>
<name>A0A427YEV3_9TREE</name>
<sequence>MSTNALLIDLDELYSDSLPTPPPTISSATPVTLHHDEPPEEELSITKSRPWKTSCEERARRWEISIRETKEKELMELKKRMGITRANGDTKEAQDSAGSDGGELQRRAECNGKMSPPIPATTTRDIGLNTDSPDHAIPPILGLDSQTSKPSLPRPDTCLPSQSQVTEIPGSPTPTSPGTTTLGSPATFSSFFAKALADVSRDSSTSSPRTFVNPNMSGNSASSTPTTHDPARAQTMVLLNQVRSEKRALEMRVNELIARNNSLSTEKSTIQKRLDETQKARLR</sequence>
<evidence type="ECO:0000313" key="3">
    <source>
        <dbReference type="EMBL" id="RSH89622.1"/>
    </source>
</evidence>
<accession>A0A427YEV3</accession>
<feature type="region of interest" description="Disordered" evidence="2">
    <location>
        <begin position="14"/>
        <end position="57"/>
    </location>
</feature>
<gene>
    <name evidence="3" type="ORF">EHS25_002173</name>
</gene>
<dbReference type="Proteomes" id="UP000279259">
    <property type="component" value="Unassembled WGS sequence"/>
</dbReference>
<feature type="region of interest" description="Disordered" evidence="2">
    <location>
        <begin position="82"/>
        <end position="181"/>
    </location>
</feature>
<feature type="coiled-coil region" evidence="1">
    <location>
        <begin position="239"/>
        <end position="280"/>
    </location>
</feature>
<dbReference type="OrthoDB" id="10492251at2759"/>
<dbReference type="EMBL" id="RSCD01000013">
    <property type="protein sequence ID" value="RSH89622.1"/>
    <property type="molecule type" value="Genomic_DNA"/>
</dbReference>
<evidence type="ECO:0000256" key="2">
    <source>
        <dbReference type="SAM" id="MobiDB-lite"/>
    </source>
</evidence>
<keyword evidence="4" id="KW-1185">Reference proteome</keyword>